<feature type="non-terminal residue" evidence="2">
    <location>
        <position position="1"/>
    </location>
</feature>
<evidence type="ECO:0000259" key="1">
    <source>
        <dbReference type="Pfam" id="PF12902"/>
    </source>
</evidence>
<organism evidence="2 3">
    <name type="scientific">Dentiscutata erythropus</name>
    <dbReference type="NCBI Taxonomy" id="1348616"/>
    <lineage>
        <taxon>Eukaryota</taxon>
        <taxon>Fungi</taxon>
        <taxon>Fungi incertae sedis</taxon>
        <taxon>Mucoromycota</taxon>
        <taxon>Glomeromycotina</taxon>
        <taxon>Glomeromycetes</taxon>
        <taxon>Diversisporales</taxon>
        <taxon>Gigasporaceae</taxon>
        <taxon>Dentiscutata</taxon>
    </lineage>
</organism>
<gene>
    <name evidence="2" type="ORF">DERYTH_LOCUS19595</name>
</gene>
<dbReference type="PANTHER" id="PTHR34400">
    <property type="match status" value="1"/>
</dbReference>
<dbReference type="Proteomes" id="UP000789405">
    <property type="component" value="Unassembled WGS sequence"/>
</dbReference>
<evidence type="ECO:0000313" key="2">
    <source>
        <dbReference type="EMBL" id="CAG8780570.1"/>
    </source>
</evidence>
<accession>A0A9N9JGD3</accession>
<reference evidence="2" key="1">
    <citation type="submission" date="2021-06" db="EMBL/GenBank/DDBJ databases">
        <authorList>
            <person name="Kallberg Y."/>
            <person name="Tangrot J."/>
            <person name="Rosling A."/>
        </authorList>
    </citation>
    <scope>NUCLEOTIDE SEQUENCE</scope>
    <source>
        <strain evidence="2">MA453B</strain>
    </source>
</reference>
<comment type="caution">
    <text evidence="2">The sequence shown here is derived from an EMBL/GenBank/DDBJ whole genome shotgun (WGS) entry which is preliminary data.</text>
</comment>
<evidence type="ECO:0000313" key="3">
    <source>
        <dbReference type="Proteomes" id="UP000789405"/>
    </source>
</evidence>
<proteinExistence type="predicted"/>
<dbReference type="PANTHER" id="PTHR34400:SF4">
    <property type="entry name" value="MEMBRANE PROTEIN"/>
    <property type="match status" value="1"/>
</dbReference>
<dbReference type="InterPro" id="IPR026820">
    <property type="entry name" value="VioB/RebD_dom"/>
</dbReference>
<feature type="non-terminal residue" evidence="2">
    <location>
        <position position="476"/>
    </location>
</feature>
<dbReference type="AlphaFoldDB" id="A0A9N9JGD3"/>
<sequence length="476" mass="52204">LYEMLKIAMMIEISTIPPYLYALYSIKPGTEIGDEVRDQIRHVAAEEMLHLSLVANLITAIGRQPKFYSQEMIPFYPNPLPHIKQGSLVIHLSKANKTTLETFINIEKPDTDQMTNVRMDEDEFNADSIGDLYDAIKTIFKSLDKQHRIKYNTLFQLGPGMGYAPSSGDKNFEGLILVKDCDDAIKAIDLIIHQGEGGKCIAVKVNATINVKISGGIKDIKDGSKVKIHGAIEVTSEKRPEEKKNGTIKGTIGVKSCKDGKIIGEIYGKVLGEIRGIIKGTVVDEGIVINDNDKVSVINGGVIKNGEIDDSHYAVFSYCLSEIESASESDYQLWPVVDDPNTVNYTDPLSQEVGSYANPNIVTTLIAFNAAYSYLMLLLQTVWRTDGQKKKTLIMGGMPALMHGVLKPIATFLAKTPVSTDMNAGASFGYYEFDKASSPKDQLKKAIDAASEAFSYSDELKNAVTAVDALPDLSQE</sequence>
<feature type="domain" description="Iminophenyl-pyruvate dimer synthase" evidence="1">
    <location>
        <begin position="5"/>
        <end position="199"/>
    </location>
</feature>
<dbReference type="EMBL" id="CAJVPY010021724">
    <property type="protein sequence ID" value="CAG8780570.1"/>
    <property type="molecule type" value="Genomic_DNA"/>
</dbReference>
<dbReference type="InterPro" id="IPR012347">
    <property type="entry name" value="Ferritin-like"/>
</dbReference>
<dbReference type="Gene3D" id="1.20.1260.10">
    <property type="match status" value="1"/>
</dbReference>
<dbReference type="InterPro" id="IPR009078">
    <property type="entry name" value="Ferritin-like_SF"/>
</dbReference>
<keyword evidence="3" id="KW-1185">Reference proteome</keyword>
<dbReference type="SUPFAM" id="SSF47240">
    <property type="entry name" value="Ferritin-like"/>
    <property type="match status" value="1"/>
</dbReference>
<dbReference type="Pfam" id="PF12902">
    <property type="entry name" value="Ferritin-like"/>
    <property type="match status" value="1"/>
</dbReference>
<dbReference type="OrthoDB" id="2411172at2759"/>
<name>A0A9N9JGD3_9GLOM</name>
<dbReference type="CDD" id="cd00657">
    <property type="entry name" value="Ferritin_like"/>
    <property type="match status" value="1"/>
</dbReference>
<protein>
    <submittedName>
        <fullName evidence="2">18193_t:CDS:1</fullName>
    </submittedName>
</protein>